<sequence length="65" mass="7308">MYDLSKTPKSWIDKDLKGILCKKTRGFPVVKLSVPSTHMPALYNGYSKRIGVAVRGAKAQYHDKI</sequence>
<dbReference type="EMBL" id="JAIVGD010000019">
    <property type="protein sequence ID" value="KAH0748222.1"/>
    <property type="molecule type" value="Genomic_DNA"/>
</dbReference>
<reference evidence="1 2" key="1">
    <citation type="journal article" date="2021" name="bioRxiv">
        <title>Chromosome-scale and haplotype-resolved genome assembly of a tetraploid potato cultivar.</title>
        <authorList>
            <person name="Sun H."/>
            <person name="Jiao W.-B."/>
            <person name="Krause K."/>
            <person name="Campoy J.A."/>
            <person name="Goel M."/>
            <person name="Folz-Donahue K."/>
            <person name="Kukat C."/>
            <person name="Huettel B."/>
            <person name="Schneeberger K."/>
        </authorList>
    </citation>
    <scope>NUCLEOTIDE SEQUENCE [LARGE SCALE GENOMIC DNA]</scope>
    <source>
        <strain evidence="1">SolTubOtavaFocal</strain>
        <tissue evidence="1">Leaves</tissue>
    </source>
</reference>
<comment type="caution">
    <text evidence="1">The sequence shown here is derived from an EMBL/GenBank/DDBJ whole genome shotgun (WGS) entry which is preliminary data.</text>
</comment>
<gene>
    <name evidence="1" type="ORF">KY290_027454</name>
</gene>
<protein>
    <submittedName>
        <fullName evidence="1">Uncharacterized protein</fullName>
    </submittedName>
</protein>
<keyword evidence="2" id="KW-1185">Reference proteome</keyword>
<dbReference type="Proteomes" id="UP000826656">
    <property type="component" value="Unassembled WGS sequence"/>
</dbReference>
<name>A0ABQ7UGU9_SOLTU</name>
<proteinExistence type="predicted"/>
<evidence type="ECO:0000313" key="1">
    <source>
        <dbReference type="EMBL" id="KAH0748222.1"/>
    </source>
</evidence>
<accession>A0ABQ7UGU9</accession>
<evidence type="ECO:0000313" key="2">
    <source>
        <dbReference type="Proteomes" id="UP000826656"/>
    </source>
</evidence>
<organism evidence="1 2">
    <name type="scientific">Solanum tuberosum</name>
    <name type="common">Potato</name>
    <dbReference type="NCBI Taxonomy" id="4113"/>
    <lineage>
        <taxon>Eukaryota</taxon>
        <taxon>Viridiplantae</taxon>
        <taxon>Streptophyta</taxon>
        <taxon>Embryophyta</taxon>
        <taxon>Tracheophyta</taxon>
        <taxon>Spermatophyta</taxon>
        <taxon>Magnoliopsida</taxon>
        <taxon>eudicotyledons</taxon>
        <taxon>Gunneridae</taxon>
        <taxon>Pentapetalae</taxon>
        <taxon>asterids</taxon>
        <taxon>lamiids</taxon>
        <taxon>Solanales</taxon>
        <taxon>Solanaceae</taxon>
        <taxon>Solanoideae</taxon>
        <taxon>Solaneae</taxon>
        <taxon>Solanum</taxon>
    </lineage>
</organism>